<comment type="function">
    <text evidence="7">Protein-lysine N-methyltransferase. Monomethylates PRMT5, modulating its transcriptional activity. May also act as a histone methyltransferase. Plays a critical role in cardiac development. Acts as a key epigenetic regulator of gene expression during cardiac development via its dual activities as a methyltransferase and negative regulator of HDAC1.</text>
</comment>
<keyword evidence="6" id="KW-0862">Zinc</keyword>
<organism evidence="13">
    <name type="scientific">Musca domestica</name>
    <name type="common">House fly</name>
    <dbReference type="NCBI Taxonomy" id="7370"/>
    <lineage>
        <taxon>Eukaryota</taxon>
        <taxon>Metazoa</taxon>
        <taxon>Ecdysozoa</taxon>
        <taxon>Arthropoda</taxon>
        <taxon>Hexapoda</taxon>
        <taxon>Insecta</taxon>
        <taxon>Pterygota</taxon>
        <taxon>Neoptera</taxon>
        <taxon>Endopterygota</taxon>
        <taxon>Diptera</taxon>
        <taxon>Brachycera</taxon>
        <taxon>Muscomorpha</taxon>
        <taxon>Muscoidea</taxon>
        <taxon>Muscidae</taxon>
        <taxon>Musca</taxon>
    </lineage>
</organism>
<dbReference type="SUPFAM" id="SSF48452">
    <property type="entry name" value="TPR-like"/>
    <property type="match status" value="1"/>
</dbReference>
<evidence type="ECO:0000313" key="13">
    <source>
        <dbReference type="EnsemblMetazoa" id="MDOA015400-PA"/>
    </source>
</evidence>
<dbReference type="GO" id="GO:0042051">
    <property type="term" value="P:compound eye photoreceptor development"/>
    <property type="evidence" value="ECO:0007669"/>
    <property type="project" value="TreeGrafter"/>
</dbReference>
<dbReference type="GO" id="GO:0008757">
    <property type="term" value="F:S-adenosylmethionine-dependent methyltransferase activity"/>
    <property type="evidence" value="ECO:0007669"/>
    <property type="project" value="UniProtKB-ARBA"/>
</dbReference>
<dbReference type="InterPro" id="IPR052097">
    <property type="entry name" value="SET-MYND_domain_protein"/>
</dbReference>
<evidence type="ECO:0000256" key="2">
    <source>
        <dbReference type="ARBA" id="ARBA00022679"/>
    </source>
</evidence>
<dbReference type="InterPro" id="IPR002893">
    <property type="entry name" value="Znf_MYND"/>
</dbReference>
<dbReference type="PROSITE" id="PS50280">
    <property type="entry name" value="SET"/>
    <property type="match status" value="1"/>
</dbReference>
<evidence type="ECO:0000259" key="12">
    <source>
        <dbReference type="PROSITE" id="PS50865"/>
    </source>
</evidence>
<dbReference type="GO" id="GO:0005634">
    <property type="term" value="C:nucleus"/>
    <property type="evidence" value="ECO:0007669"/>
    <property type="project" value="TreeGrafter"/>
</dbReference>
<feature type="domain" description="SET" evidence="11">
    <location>
        <begin position="236"/>
        <end position="511"/>
    </location>
</feature>
<dbReference type="GO" id="GO:0008170">
    <property type="term" value="F:N-methyltransferase activity"/>
    <property type="evidence" value="ECO:0007669"/>
    <property type="project" value="UniProtKB-ARBA"/>
</dbReference>
<keyword evidence="4" id="KW-0479">Metal-binding</keyword>
<keyword evidence="14" id="KW-1185">Reference proteome</keyword>
<evidence type="ECO:0000313" key="14">
    <source>
        <dbReference type="Proteomes" id="UP001652621"/>
    </source>
</evidence>
<evidence type="ECO:0000256" key="8">
    <source>
        <dbReference type="ARBA" id="ARBA00093635"/>
    </source>
</evidence>
<dbReference type="Gene3D" id="1.25.40.10">
    <property type="entry name" value="Tetratricopeptide repeat domain"/>
    <property type="match status" value="1"/>
</dbReference>
<dbReference type="GO" id="GO:0042826">
    <property type="term" value="F:histone deacetylase binding"/>
    <property type="evidence" value="ECO:0007669"/>
    <property type="project" value="TreeGrafter"/>
</dbReference>
<dbReference type="OrthoDB" id="1028014at2759"/>
<dbReference type="InterPro" id="IPR019734">
    <property type="entry name" value="TPR_rpt"/>
</dbReference>
<dbReference type="PANTHER" id="PTHR46165">
    <property type="entry name" value="SET AND MYND DOMAIN-CONTAINING PROTEIN 4"/>
    <property type="match status" value="1"/>
</dbReference>
<evidence type="ECO:0000256" key="10">
    <source>
        <dbReference type="PROSITE-ProRule" id="PRU00134"/>
    </source>
</evidence>
<dbReference type="InterPro" id="IPR044421">
    <property type="entry name" value="SMYD4_SET"/>
</dbReference>
<evidence type="ECO:0000256" key="6">
    <source>
        <dbReference type="ARBA" id="ARBA00022833"/>
    </source>
</evidence>
<dbReference type="Gene3D" id="6.10.140.2220">
    <property type="match status" value="1"/>
</dbReference>
<reference evidence="15" key="2">
    <citation type="submission" date="2025-04" db="UniProtKB">
        <authorList>
            <consortium name="RefSeq"/>
        </authorList>
    </citation>
    <scope>IDENTIFICATION</scope>
    <source>
        <strain evidence="15">Aabys</strain>
    </source>
</reference>
<dbReference type="Gene3D" id="1.10.220.160">
    <property type="match status" value="1"/>
</dbReference>
<protein>
    <recommendedName>
        <fullName evidence="8">Protein-lysine N-methyltransferase SMYD4</fullName>
    </recommendedName>
    <alternativeName>
        <fullName evidence="9">SET and MYND domain-containing protein 4</fullName>
    </alternativeName>
</protein>
<evidence type="ECO:0000259" key="11">
    <source>
        <dbReference type="PROSITE" id="PS50280"/>
    </source>
</evidence>
<dbReference type="InterPro" id="IPR046341">
    <property type="entry name" value="SET_dom_sf"/>
</dbReference>
<gene>
    <name evidence="13" type="primary">101900591</name>
    <name evidence="15" type="synonym">LOC101900591</name>
</gene>
<evidence type="ECO:0000256" key="4">
    <source>
        <dbReference type="ARBA" id="ARBA00022723"/>
    </source>
</evidence>
<proteinExistence type="predicted"/>
<dbReference type="InterPro" id="IPR001214">
    <property type="entry name" value="SET_dom"/>
</dbReference>
<dbReference type="GO" id="GO:0005737">
    <property type="term" value="C:cytoplasm"/>
    <property type="evidence" value="ECO:0007669"/>
    <property type="project" value="TreeGrafter"/>
</dbReference>
<evidence type="ECO:0000256" key="9">
    <source>
        <dbReference type="ARBA" id="ARBA00093680"/>
    </source>
</evidence>
<evidence type="ECO:0000256" key="7">
    <source>
        <dbReference type="ARBA" id="ARBA00093423"/>
    </source>
</evidence>
<dbReference type="SUPFAM" id="SSF82199">
    <property type="entry name" value="SET domain"/>
    <property type="match status" value="1"/>
</dbReference>
<evidence type="ECO:0000313" key="15">
    <source>
        <dbReference type="RefSeq" id="XP_005176519.1"/>
    </source>
</evidence>
<dbReference type="GO" id="GO:0008270">
    <property type="term" value="F:zinc ion binding"/>
    <property type="evidence" value="ECO:0007669"/>
    <property type="project" value="UniProtKB-KW"/>
</dbReference>
<dbReference type="EnsemblMetazoa" id="MDOA015400-RA">
    <property type="protein sequence ID" value="MDOA015400-PA"/>
    <property type="gene ID" value="MDOA015400"/>
</dbReference>
<feature type="domain" description="MYND-type" evidence="12">
    <location>
        <begin position="286"/>
        <end position="325"/>
    </location>
</feature>
<sequence>MSSSLGERNYFASYYVQLKNSIENFDEEVEKIDQCKNDLERVRFVESFKGLTDGRDEALQIRREFHGKSAATALDYKEKGNLAFKAQKWLEAMVLYTKSYVALPDDKVNEKSIVLANRSAALYHLEKYDEALIDIKRSLDYGYPKDLIYKLYERLARCYMAKKDYPNTIKYFKLMITSMDDAKNLPASRKSQLNTVAMTMIKMLERDPRTTKQMEIRKKKGLPEEVPLSLAIADEKEFISDAIRFDENRSEGRFVRAASDVKVGEEILVEKPFVAVLLEKFAKTHCENCFIRTAIPVACPNCADVVYCSEKCQKRAAKSYHKYECGILPTIWSSGASVNCHMALRILTSRSVEHFLEVYDKIDEKLTADEIQKIPKDDYRRIAHLVRHEDERTASNFFQHALMARFLIKCLKTVNYFGEKLNSEDILKIEAIALRNLQFLQFNTHEVAELHKSQRDGSEKTEFIGGALYPTLALFNHSCDPSVVRYYRGTTIHINMVKPVEAGLQICENYGPIYTQETRNERQAKLKDLYKFECCCDACLENWPTFDKLPTDVIRFRCDAPNKCNAVIEVPPNCNDFMVKCLTCNESTNILKGLKVMQDTEMMTRTAKRLYDTGDYSKALNKYVDLIKIMSEVLAPPFPDYCQCQQFLKDCFLHLGNFYNLD</sequence>
<dbReference type="InterPro" id="IPR011990">
    <property type="entry name" value="TPR-like_helical_dom_sf"/>
</dbReference>
<keyword evidence="3" id="KW-0949">S-adenosyl-L-methionine</keyword>
<dbReference type="CDD" id="cd10536">
    <property type="entry name" value="SET_SMYD4"/>
    <property type="match status" value="1"/>
</dbReference>
<dbReference type="Proteomes" id="UP001652621">
    <property type="component" value="Unplaced"/>
</dbReference>
<dbReference type="RefSeq" id="XP_005176519.1">
    <property type="nucleotide sequence ID" value="XM_005176462.3"/>
</dbReference>
<keyword evidence="2" id="KW-0808">Transferase</keyword>
<dbReference type="STRING" id="7370.A0A1I8NI76"/>
<dbReference type="PROSITE" id="PS50865">
    <property type="entry name" value="ZF_MYND_2"/>
    <property type="match status" value="1"/>
</dbReference>
<keyword evidence="5 10" id="KW-0863">Zinc-finger</keyword>
<dbReference type="Gene3D" id="2.170.270.10">
    <property type="entry name" value="SET domain"/>
    <property type="match status" value="1"/>
</dbReference>
<dbReference type="AlphaFoldDB" id="A0A1I8NI76"/>
<name>A0A1I8NI76_MUSDO</name>
<dbReference type="Pfam" id="PF01753">
    <property type="entry name" value="zf-MYND"/>
    <property type="match status" value="1"/>
</dbReference>
<dbReference type="SMART" id="SM00028">
    <property type="entry name" value="TPR"/>
    <property type="match status" value="3"/>
</dbReference>
<accession>A0A1I8NI76</accession>
<evidence type="ECO:0000256" key="1">
    <source>
        <dbReference type="ARBA" id="ARBA00022603"/>
    </source>
</evidence>
<keyword evidence="1" id="KW-0489">Methyltransferase</keyword>
<reference evidence="13" key="1">
    <citation type="submission" date="2020-05" db="UniProtKB">
        <authorList>
            <consortium name="EnsemblMetazoa"/>
        </authorList>
    </citation>
    <scope>IDENTIFICATION</scope>
    <source>
        <strain evidence="13">Aabys</strain>
    </source>
</reference>
<dbReference type="VEuPathDB" id="VectorBase:MDOMA2_006328"/>
<dbReference type="SUPFAM" id="SSF144232">
    <property type="entry name" value="HIT/MYND zinc finger-like"/>
    <property type="match status" value="1"/>
</dbReference>
<dbReference type="GO" id="GO:0008276">
    <property type="term" value="F:protein methyltransferase activity"/>
    <property type="evidence" value="ECO:0007669"/>
    <property type="project" value="UniProtKB-ARBA"/>
</dbReference>
<dbReference type="Pfam" id="PF00856">
    <property type="entry name" value="SET"/>
    <property type="match status" value="1"/>
</dbReference>
<dbReference type="PANTHER" id="PTHR46165:SF7">
    <property type="entry name" value="SET AND MYND DOMAIN-CONTAINING PROTEIN 4"/>
    <property type="match status" value="1"/>
</dbReference>
<evidence type="ECO:0000256" key="3">
    <source>
        <dbReference type="ARBA" id="ARBA00022691"/>
    </source>
</evidence>
<dbReference type="KEGG" id="mde:101900591"/>
<evidence type="ECO:0000256" key="5">
    <source>
        <dbReference type="ARBA" id="ARBA00022771"/>
    </source>
</evidence>
<dbReference type="GO" id="GO:0032259">
    <property type="term" value="P:methylation"/>
    <property type="evidence" value="ECO:0007669"/>
    <property type="project" value="UniProtKB-KW"/>
</dbReference>
<dbReference type="VEuPathDB" id="VectorBase:MDOA015400"/>
<dbReference type="eggNOG" id="KOG2084">
    <property type="taxonomic scope" value="Eukaryota"/>
</dbReference>